<organism evidence="1 2">
    <name type="scientific">Chryseobacterium culicis</name>
    <dbReference type="NCBI Taxonomy" id="680127"/>
    <lineage>
        <taxon>Bacteria</taxon>
        <taxon>Pseudomonadati</taxon>
        <taxon>Bacteroidota</taxon>
        <taxon>Flavobacteriia</taxon>
        <taxon>Flavobacteriales</taxon>
        <taxon>Weeksellaceae</taxon>
        <taxon>Chryseobacterium group</taxon>
        <taxon>Chryseobacterium</taxon>
    </lineage>
</organism>
<dbReference type="Proteomes" id="UP000198561">
    <property type="component" value="Unassembled WGS sequence"/>
</dbReference>
<dbReference type="Gene3D" id="3.40.50.1820">
    <property type="entry name" value="alpha/beta hydrolase"/>
    <property type="match status" value="1"/>
</dbReference>
<sequence length="311" mass="36136">MIIRLIFSLFLIPFISWGQLPKVSSGKVERINFASQYVSPRNVDVWLPEGYSPNKKYSVLYMHDGQMLYDPEMTWNHQAWDVDDTMAKLIKEKTVQNVIVVGIWNDQKLRHSDYFPQKPFETLTQAQKDTVRRQLRTAGRAENFNPNSDNYLKFLVKELKPYIDKKYAVHKDRKHTFVAGSSMGGLISLYAICEYPDIFGGAACISTHWPGTFTLKNNPFPEAMLTYFENNIPGSRNHLLYFDTGDQTLDAMYPVIQKKADQIMQKAGYSDQQWKTLYFPGEDHSEKAWSKRLYQPLQFLLAAQKINNHQK</sequence>
<name>A0A1H6H153_CHRCI</name>
<dbReference type="InterPro" id="IPR029058">
    <property type="entry name" value="AB_hydrolase_fold"/>
</dbReference>
<reference evidence="1 2" key="1">
    <citation type="submission" date="2016-10" db="EMBL/GenBank/DDBJ databases">
        <authorList>
            <person name="de Groot N.N."/>
        </authorList>
    </citation>
    <scope>NUCLEOTIDE SEQUENCE [LARGE SCALE GENOMIC DNA]</scope>
    <source>
        <strain evidence="1 2">DSM 23031</strain>
    </source>
</reference>
<dbReference type="RefSeq" id="WP_089689741.1">
    <property type="nucleotide sequence ID" value="NZ_FNWQ01000001.1"/>
</dbReference>
<dbReference type="EMBL" id="FNWQ01000001">
    <property type="protein sequence ID" value="SEH27813.1"/>
    <property type="molecule type" value="Genomic_DNA"/>
</dbReference>
<dbReference type="SUPFAM" id="SSF53474">
    <property type="entry name" value="alpha/beta-Hydrolases"/>
    <property type="match status" value="1"/>
</dbReference>
<dbReference type="Pfam" id="PF00756">
    <property type="entry name" value="Esterase"/>
    <property type="match status" value="1"/>
</dbReference>
<gene>
    <name evidence="1" type="ORF">SAMN05421593_0503</name>
</gene>
<dbReference type="InterPro" id="IPR000801">
    <property type="entry name" value="Esterase-like"/>
</dbReference>
<evidence type="ECO:0000313" key="2">
    <source>
        <dbReference type="Proteomes" id="UP000198561"/>
    </source>
</evidence>
<proteinExistence type="predicted"/>
<dbReference type="PANTHER" id="PTHR48098:SF6">
    <property type="entry name" value="FERRI-BACILLIBACTIN ESTERASE BESA"/>
    <property type="match status" value="1"/>
</dbReference>
<dbReference type="PANTHER" id="PTHR48098">
    <property type="entry name" value="ENTEROCHELIN ESTERASE-RELATED"/>
    <property type="match status" value="1"/>
</dbReference>
<dbReference type="OrthoDB" id="9784036at2"/>
<dbReference type="STRING" id="680127.SAMN05421593_0503"/>
<accession>A0A1H6H153</accession>
<evidence type="ECO:0000313" key="1">
    <source>
        <dbReference type="EMBL" id="SEH27813.1"/>
    </source>
</evidence>
<protein>
    <submittedName>
        <fullName evidence="1">Enterochelin esterase</fullName>
    </submittedName>
</protein>
<dbReference type="InterPro" id="IPR050583">
    <property type="entry name" value="Mycobacterial_A85_antigen"/>
</dbReference>
<dbReference type="AlphaFoldDB" id="A0A1H6H153"/>